<gene>
    <name evidence="1" type="ORF">rsdtw13_10040</name>
</gene>
<comment type="caution">
    <text evidence="1">The sequence shown here is derived from an EMBL/GenBank/DDBJ whole genome shotgun (WGS) entry which is preliminary data.</text>
</comment>
<evidence type="ECO:0000313" key="2">
    <source>
        <dbReference type="Proteomes" id="UP001058074"/>
    </source>
</evidence>
<dbReference type="Proteomes" id="UP001058074">
    <property type="component" value="Unassembled WGS sequence"/>
</dbReference>
<protein>
    <submittedName>
        <fullName evidence="1">Basic amino acid ABC transporter substrate-binding protein</fullName>
    </submittedName>
</protein>
<evidence type="ECO:0000313" key="1">
    <source>
        <dbReference type="EMBL" id="GKX65746.1"/>
    </source>
</evidence>
<keyword evidence="2" id="KW-1185">Reference proteome</keyword>
<sequence length="293" mass="32750">MKINIKHFNIFIIIHLVLVIILIYPLNTIAQAPSNLPKSRLDAIREKGVLTVVSSNDVPFAYIDPLTKEFSGLDADIIREIAKRLGINKVEMTTPTPFNDLITALNSNENIDLITDGMYVTDERKKEVQFTNTWYNESEAIVTPQISKIVFKDDLKTAVVGALRGTAFLDLAQKWKKEGSVKDVIIFDNENDLLNAVNTNKIDAAITDSIVATYLISQNTNYYLKILDSKTYIPEAPGKIAAAAKKGDTTLVEAINKVLDDMKADRTLMKILKKYGLNENYFVAIKEGHLSNL</sequence>
<name>A0ACB5R9V4_9CLOT</name>
<proteinExistence type="predicted"/>
<accession>A0ACB5R9V4</accession>
<dbReference type="EMBL" id="BROD01000001">
    <property type="protein sequence ID" value="GKX65746.1"/>
    <property type="molecule type" value="Genomic_DNA"/>
</dbReference>
<organism evidence="1 2">
    <name type="scientific">Inconstantimicrobium mannanitabidum</name>
    <dbReference type="NCBI Taxonomy" id="1604901"/>
    <lineage>
        <taxon>Bacteria</taxon>
        <taxon>Bacillati</taxon>
        <taxon>Bacillota</taxon>
        <taxon>Clostridia</taxon>
        <taxon>Eubacteriales</taxon>
        <taxon>Clostridiaceae</taxon>
        <taxon>Inconstantimicrobium</taxon>
    </lineage>
</organism>
<reference evidence="1" key="1">
    <citation type="journal article" date="2025" name="Int. J. Syst. Evol. Microbiol.">
        <title>Inconstantimicrobium mannanitabidum sp. nov., a novel member of the family Clostridiaceae isolated from anoxic soil under the treatment of reductive soil disinfestation.</title>
        <authorList>
            <person name="Ueki A."/>
            <person name="Tonouchi A."/>
            <person name="Honma S."/>
            <person name="Kaku N."/>
            <person name="Ueki K."/>
        </authorList>
    </citation>
    <scope>NUCLEOTIDE SEQUENCE</scope>
    <source>
        <strain evidence="1">TW13</strain>
    </source>
</reference>